<keyword evidence="2" id="KW-1185">Reference proteome</keyword>
<evidence type="ECO:0000313" key="2">
    <source>
        <dbReference type="Proteomes" id="UP000284177"/>
    </source>
</evidence>
<reference evidence="1 2" key="1">
    <citation type="submission" date="2016-08" db="EMBL/GenBank/DDBJ databases">
        <title>Novel Firmicutes and Novel Genomes.</title>
        <authorList>
            <person name="Poppleton D.I."/>
            <person name="Gribaldo S."/>
        </authorList>
    </citation>
    <scope>NUCLEOTIDE SEQUENCE [LARGE SCALE GENOMIC DNA]</scope>
    <source>
        <strain evidence="1 2">CTT3</strain>
    </source>
</reference>
<gene>
    <name evidence="1" type="ORF">BET03_02350</name>
</gene>
<name>A0A419TB65_9FIRM</name>
<dbReference type="RefSeq" id="WP_120166841.1">
    <property type="nucleotide sequence ID" value="NZ_MCIB01000001.1"/>
</dbReference>
<dbReference type="EMBL" id="MCIB01000001">
    <property type="protein sequence ID" value="RKD34687.1"/>
    <property type="molecule type" value="Genomic_DNA"/>
</dbReference>
<evidence type="ECO:0000313" key="1">
    <source>
        <dbReference type="EMBL" id="RKD34687.1"/>
    </source>
</evidence>
<comment type="caution">
    <text evidence="1">The sequence shown here is derived from an EMBL/GenBank/DDBJ whole genome shotgun (WGS) entry which is preliminary data.</text>
</comment>
<protein>
    <submittedName>
        <fullName evidence="1">Uncharacterized protein</fullName>
    </submittedName>
</protein>
<proteinExistence type="predicted"/>
<organism evidence="1 2">
    <name type="scientific">Thermohalobacter berrensis</name>
    <dbReference type="NCBI Taxonomy" id="99594"/>
    <lineage>
        <taxon>Bacteria</taxon>
        <taxon>Bacillati</taxon>
        <taxon>Bacillota</taxon>
        <taxon>Tissierellia</taxon>
        <taxon>Tissierellales</taxon>
        <taxon>Thermohalobacteraceae</taxon>
        <taxon>Thermohalobacter</taxon>
    </lineage>
</organism>
<sequence length="89" mass="10958">MFSTWVYDYKKIPIKNYEWIWRHSYTELDIYWSVHNGPNQSQVYIRFNQTGEEYLGFFKKDNKGEYYLEVVIEGKLKKGQRPKSLFDKF</sequence>
<accession>A0A419TB65</accession>
<dbReference type="Proteomes" id="UP000284177">
    <property type="component" value="Unassembled WGS sequence"/>
</dbReference>
<dbReference type="AlphaFoldDB" id="A0A419TB65"/>